<dbReference type="SUPFAM" id="SSF47336">
    <property type="entry name" value="ACP-like"/>
    <property type="match status" value="1"/>
</dbReference>
<dbReference type="RefSeq" id="WP_069326940.1">
    <property type="nucleotide sequence ID" value="NZ_MDER01000032.1"/>
</dbReference>
<dbReference type="Gene3D" id="1.10.1200.10">
    <property type="entry name" value="ACP-like"/>
    <property type="match status" value="1"/>
</dbReference>
<feature type="domain" description="Carrier" evidence="1">
    <location>
        <begin position="2"/>
        <end position="84"/>
    </location>
</feature>
<gene>
    <name evidence="2" type="ORF">PTI45_01500</name>
</gene>
<comment type="caution">
    <text evidence="2">The sequence shown here is derived from an EMBL/GenBank/DDBJ whole genome shotgun (WGS) entry which is preliminary data.</text>
</comment>
<evidence type="ECO:0000313" key="2">
    <source>
        <dbReference type="EMBL" id="ODP28991.1"/>
    </source>
</evidence>
<dbReference type="PROSITE" id="PS50075">
    <property type="entry name" value="CARRIER"/>
    <property type="match status" value="1"/>
</dbReference>
<organism evidence="2 3">
    <name type="scientific">Paenibacillus nuruki</name>
    <dbReference type="NCBI Taxonomy" id="1886670"/>
    <lineage>
        <taxon>Bacteria</taxon>
        <taxon>Bacillati</taxon>
        <taxon>Bacillota</taxon>
        <taxon>Bacilli</taxon>
        <taxon>Bacillales</taxon>
        <taxon>Paenibacillaceae</taxon>
        <taxon>Paenibacillus</taxon>
    </lineage>
</organism>
<dbReference type="AlphaFoldDB" id="A0A1E3L5Y1"/>
<dbReference type="Pfam" id="PF00550">
    <property type="entry name" value="PP-binding"/>
    <property type="match status" value="1"/>
</dbReference>
<proteinExistence type="predicted"/>
<evidence type="ECO:0000313" key="3">
    <source>
        <dbReference type="Proteomes" id="UP000094578"/>
    </source>
</evidence>
<reference evidence="2 3" key="1">
    <citation type="submission" date="2016-08" db="EMBL/GenBank/DDBJ databases">
        <title>Genome sequencing of Paenibacillus sp. TI45-13ar, isolated from Korean traditional nuruk.</title>
        <authorList>
            <person name="Kim S.-J."/>
        </authorList>
    </citation>
    <scope>NUCLEOTIDE SEQUENCE [LARGE SCALE GENOMIC DNA]</scope>
    <source>
        <strain evidence="2 3">TI45-13ar</strain>
    </source>
</reference>
<dbReference type="InterPro" id="IPR036736">
    <property type="entry name" value="ACP-like_sf"/>
</dbReference>
<sequence length="97" mass="11054">MQQSPVTVEQIITMISEVKQDPSCLTRLDRDSDIIHDAGLDSIQLIHFILRVEDDFNVEIDFEEFDMEHLGSIQAFCNFVSLEANQGQAVEEQVKTV</sequence>
<keyword evidence="3" id="KW-1185">Reference proteome</keyword>
<evidence type="ECO:0000259" key="1">
    <source>
        <dbReference type="PROSITE" id="PS50075"/>
    </source>
</evidence>
<accession>A0A1E3L5Y1</accession>
<name>A0A1E3L5Y1_9BACL</name>
<dbReference type="STRING" id="1886670.PTI45_01500"/>
<dbReference type="EMBL" id="MDER01000032">
    <property type="protein sequence ID" value="ODP28991.1"/>
    <property type="molecule type" value="Genomic_DNA"/>
</dbReference>
<dbReference type="Proteomes" id="UP000094578">
    <property type="component" value="Unassembled WGS sequence"/>
</dbReference>
<dbReference type="InterPro" id="IPR009081">
    <property type="entry name" value="PP-bd_ACP"/>
</dbReference>
<protein>
    <recommendedName>
        <fullName evidence="1">Carrier domain-containing protein</fullName>
    </recommendedName>
</protein>